<gene>
    <name evidence="1" type="ORF">EYF80_037748</name>
</gene>
<dbReference type="Proteomes" id="UP000314294">
    <property type="component" value="Unassembled WGS sequence"/>
</dbReference>
<dbReference type="AlphaFoldDB" id="A0A4Z2GGL8"/>
<evidence type="ECO:0000313" key="1">
    <source>
        <dbReference type="EMBL" id="TNN52033.1"/>
    </source>
</evidence>
<accession>A0A4Z2GGL8</accession>
<protein>
    <submittedName>
        <fullName evidence="1">Uncharacterized protein</fullName>
    </submittedName>
</protein>
<dbReference type="EMBL" id="SRLO01000561">
    <property type="protein sequence ID" value="TNN52033.1"/>
    <property type="molecule type" value="Genomic_DNA"/>
</dbReference>
<organism evidence="1 2">
    <name type="scientific">Liparis tanakae</name>
    <name type="common">Tanaka's snailfish</name>
    <dbReference type="NCBI Taxonomy" id="230148"/>
    <lineage>
        <taxon>Eukaryota</taxon>
        <taxon>Metazoa</taxon>
        <taxon>Chordata</taxon>
        <taxon>Craniata</taxon>
        <taxon>Vertebrata</taxon>
        <taxon>Euteleostomi</taxon>
        <taxon>Actinopterygii</taxon>
        <taxon>Neopterygii</taxon>
        <taxon>Teleostei</taxon>
        <taxon>Neoteleostei</taxon>
        <taxon>Acanthomorphata</taxon>
        <taxon>Eupercaria</taxon>
        <taxon>Perciformes</taxon>
        <taxon>Cottioidei</taxon>
        <taxon>Cottales</taxon>
        <taxon>Liparidae</taxon>
        <taxon>Liparis</taxon>
    </lineage>
</organism>
<name>A0A4Z2GGL8_9TELE</name>
<reference evidence="1 2" key="1">
    <citation type="submission" date="2019-03" db="EMBL/GenBank/DDBJ databases">
        <title>First draft genome of Liparis tanakae, snailfish: a comprehensive survey of snailfish specific genes.</title>
        <authorList>
            <person name="Kim W."/>
            <person name="Song I."/>
            <person name="Jeong J.-H."/>
            <person name="Kim D."/>
            <person name="Kim S."/>
            <person name="Ryu S."/>
            <person name="Song J.Y."/>
            <person name="Lee S.K."/>
        </authorList>
    </citation>
    <scope>NUCLEOTIDE SEQUENCE [LARGE SCALE GENOMIC DNA]</scope>
    <source>
        <tissue evidence="1">Muscle</tissue>
    </source>
</reference>
<evidence type="ECO:0000313" key="2">
    <source>
        <dbReference type="Proteomes" id="UP000314294"/>
    </source>
</evidence>
<proteinExistence type="predicted"/>
<comment type="caution">
    <text evidence="1">The sequence shown here is derived from an EMBL/GenBank/DDBJ whole genome shotgun (WGS) entry which is preliminary data.</text>
</comment>
<keyword evidence="2" id="KW-1185">Reference proteome</keyword>
<sequence length="135" mass="14669">MWGEGRVQDQKWEDCELHPELTCLSFELEHLEETVVSSAGNEALDEWPLMFCHGCMRPDSGPDARAAADTSSTLSWGLPSVTIMATLAMFTELTRAPASAVKAFSMAVLMAMPVMVPEARGSTRASACFRADLAK</sequence>